<evidence type="ECO:0000256" key="4">
    <source>
        <dbReference type="ARBA" id="ARBA00022825"/>
    </source>
</evidence>
<dbReference type="InterPro" id="IPR043504">
    <property type="entry name" value="Peptidase_S1_PA_chymotrypsin"/>
</dbReference>
<evidence type="ECO:0000259" key="8">
    <source>
        <dbReference type="PROSITE" id="PS50240"/>
    </source>
</evidence>
<feature type="domain" description="Peptidase S1" evidence="8">
    <location>
        <begin position="30"/>
        <end position="291"/>
    </location>
</feature>
<dbReference type="PANTHER" id="PTHR24276">
    <property type="entry name" value="POLYSERASE-RELATED"/>
    <property type="match status" value="1"/>
</dbReference>
<dbReference type="SUPFAM" id="SSF50494">
    <property type="entry name" value="Trypsin-like serine proteases"/>
    <property type="match status" value="1"/>
</dbReference>
<evidence type="ECO:0000256" key="2">
    <source>
        <dbReference type="ARBA" id="ARBA00022670"/>
    </source>
</evidence>
<proteinExistence type="inferred from homology"/>
<reference evidence="9 10" key="1">
    <citation type="submission" date="2023-09" db="EMBL/GenBank/DDBJ databases">
        <title>Nesidiocoris tenuis whole genome shotgun sequence.</title>
        <authorList>
            <person name="Shibata T."/>
            <person name="Shimoda M."/>
            <person name="Kobayashi T."/>
            <person name="Uehara T."/>
        </authorList>
    </citation>
    <scope>NUCLEOTIDE SEQUENCE [LARGE SCALE GENOMIC DNA]</scope>
    <source>
        <strain evidence="9 10">Japan</strain>
    </source>
</reference>
<keyword evidence="3" id="KW-0378">Hydrolase</keyword>
<dbReference type="Gene3D" id="2.40.10.10">
    <property type="entry name" value="Trypsin-like serine proteases"/>
    <property type="match status" value="1"/>
</dbReference>
<evidence type="ECO:0000256" key="3">
    <source>
        <dbReference type="ARBA" id="ARBA00022801"/>
    </source>
</evidence>
<organism evidence="9 10">
    <name type="scientific">Nesidiocoris tenuis</name>
    <dbReference type="NCBI Taxonomy" id="355587"/>
    <lineage>
        <taxon>Eukaryota</taxon>
        <taxon>Metazoa</taxon>
        <taxon>Ecdysozoa</taxon>
        <taxon>Arthropoda</taxon>
        <taxon>Hexapoda</taxon>
        <taxon>Insecta</taxon>
        <taxon>Pterygota</taxon>
        <taxon>Neoptera</taxon>
        <taxon>Paraneoptera</taxon>
        <taxon>Hemiptera</taxon>
        <taxon>Heteroptera</taxon>
        <taxon>Panheteroptera</taxon>
        <taxon>Cimicomorpha</taxon>
        <taxon>Miridae</taxon>
        <taxon>Dicyphina</taxon>
        <taxon>Nesidiocoris</taxon>
    </lineage>
</organism>
<comment type="similarity">
    <text evidence="1">Belongs to the peptidase S1 family.</text>
</comment>
<gene>
    <name evidence="9" type="ORF">NTJ_15394</name>
</gene>
<dbReference type="SMART" id="SM00020">
    <property type="entry name" value="Tryp_SPc"/>
    <property type="match status" value="1"/>
</dbReference>
<keyword evidence="10" id="KW-1185">Reference proteome</keyword>
<keyword evidence="5" id="KW-1015">Disulfide bond</keyword>
<evidence type="ECO:0000256" key="6">
    <source>
        <dbReference type="SAM" id="Phobius"/>
    </source>
</evidence>
<keyword evidence="2" id="KW-0645">Protease</keyword>
<keyword evidence="6" id="KW-0812">Transmembrane</keyword>
<dbReference type="PROSITE" id="PS50240">
    <property type="entry name" value="TRYPSIN_DOM"/>
    <property type="match status" value="1"/>
</dbReference>
<accession>A0ABN7BDY2</accession>
<keyword evidence="6" id="KW-1133">Transmembrane helix</keyword>
<keyword evidence="4" id="KW-0720">Serine protease</keyword>
<dbReference type="InterPro" id="IPR009003">
    <property type="entry name" value="Peptidase_S1_PA"/>
</dbReference>
<dbReference type="InterPro" id="IPR050430">
    <property type="entry name" value="Peptidase_S1"/>
</dbReference>
<evidence type="ECO:0000256" key="1">
    <source>
        <dbReference type="ARBA" id="ARBA00007664"/>
    </source>
</evidence>
<evidence type="ECO:0000256" key="7">
    <source>
        <dbReference type="SAM" id="SignalP"/>
    </source>
</evidence>
<dbReference type="PANTHER" id="PTHR24276:SF96">
    <property type="entry name" value="PEPTIDASE S1 DOMAIN-CONTAINING PROTEIN"/>
    <property type="match status" value="1"/>
</dbReference>
<dbReference type="InterPro" id="IPR001254">
    <property type="entry name" value="Trypsin_dom"/>
</dbReference>
<dbReference type="EMBL" id="AP028922">
    <property type="protein sequence ID" value="BET02576.1"/>
    <property type="molecule type" value="Genomic_DNA"/>
</dbReference>
<feature type="chain" id="PRO_5046809021" evidence="7">
    <location>
        <begin position="26"/>
        <end position="320"/>
    </location>
</feature>
<evidence type="ECO:0000256" key="5">
    <source>
        <dbReference type="ARBA" id="ARBA00023157"/>
    </source>
</evidence>
<sequence length="320" mass="34984">MASYHPILWLFHFGFVASLTGSSMANDNKIIGGILAPKMAFMANIQRNNLSLCCGSLLSLSHVLTACHCVGTFSSRQNSKVTAFKKISGPGSLKILAGHPDLQTSSNSLQTRRSVSLHYHPKCKVVGSAIGEWDFAVIVTNMPFKRTAHVRPLKLFSLKKSSFEKRISAITDQSRCWVMGWGRDNVAGDPPVSRHLRMARMRIVPVEECRTMLTKKLPEFKSYDFATRAQMCALGVNESESDCIGDSGGPFICDGDVIGIVSYGFECGQGDSPAVYAKLSEFVEWYKEMKSPSERASSGSKVLVYLIIVGGAIVINLLTS</sequence>
<name>A0ABN7BDY2_9HEMI</name>
<evidence type="ECO:0000313" key="10">
    <source>
        <dbReference type="Proteomes" id="UP001307889"/>
    </source>
</evidence>
<protein>
    <submittedName>
        <fullName evidence="9">Tryp_SPc</fullName>
    </submittedName>
</protein>
<dbReference type="PRINTS" id="PR00722">
    <property type="entry name" value="CHYMOTRYPSIN"/>
</dbReference>
<dbReference type="Proteomes" id="UP001307889">
    <property type="component" value="Chromosome 14"/>
</dbReference>
<feature type="transmembrane region" description="Helical" evidence="6">
    <location>
        <begin position="302"/>
        <end position="319"/>
    </location>
</feature>
<dbReference type="CDD" id="cd00190">
    <property type="entry name" value="Tryp_SPc"/>
    <property type="match status" value="1"/>
</dbReference>
<dbReference type="Pfam" id="PF00089">
    <property type="entry name" value="Trypsin"/>
    <property type="match status" value="1"/>
</dbReference>
<keyword evidence="7" id="KW-0732">Signal</keyword>
<dbReference type="InterPro" id="IPR001314">
    <property type="entry name" value="Peptidase_S1A"/>
</dbReference>
<keyword evidence="6" id="KW-0472">Membrane</keyword>
<feature type="signal peptide" evidence="7">
    <location>
        <begin position="1"/>
        <end position="25"/>
    </location>
</feature>
<evidence type="ECO:0000313" key="9">
    <source>
        <dbReference type="EMBL" id="BET02576.1"/>
    </source>
</evidence>